<organism evidence="1 2">
    <name type="scientific">[Mycobacterium] stephanolepidis</name>
    <dbReference type="NCBI Taxonomy" id="1520670"/>
    <lineage>
        <taxon>Bacteria</taxon>
        <taxon>Bacillati</taxon>
        <taxon>Actinomycetota</taxon>
        <taxon>Actinomycetes</taxon>
        <taxon>Mycobacteriales</taxon>
        <taxon>Mycobacteriaceae</taxon>
        <taxon>Mycobacteroides</taxon>
    </lineage>
</organism>
<dbReference type="KEGG" id="mste:MSTE_04042"/>
<protein>
    <submittedName>
        <fullName evidence="1">Uncharacterized protein</fullName>
    </submittedName>
</protein>
<dbReference type="EMBL" id="AP018165">
    <property type="protein sequence ID" value="BAX99340.1"/>
    <property type="molecule type" value="Genomic_DNA"/>
</dbReference>
<keyword evidence="2" id="KW-1185">Reference proteome</keyword>
<dbReference type="RefSeq" id="WP_096503815.1">
    <property type="nucleotide sequence ID" value="NZ_AP018165.1"/>
</dbReference>
<dbReference type="Proteomes" id="UP000217954">
    <property type="component" value="Chromosome"/>
</dbReference>
<gene>
    <name evidence="1" type="ORF">MSTE_04042</name>
</gene>
<reference evidence="2" key="1">
    <citation type="journal article" date="2017" name="Genome Announc.">
        <title>Complete Genome Sequence of Mycobacterium stephanolepidis.</title>
        <authorList>
            <person name="Fukano H."/>
            <person name="Yoshida M."/>
            <person name="Katayama Y."/>
            <person name="Omatsu T."/>
            <person name="Mizutani T."/>
            <person name="Kurata O."/>
            <person name="Wada S."/>
            <person name="Hoshino Y."/>
        </authorList>
    </citation>
    <scope>NUCLEOTIDE SEQUENCE [LARGE SCALE GENOMIC DNA]</scope>
    <source>
        <strain evidence="2">NJB0901</strain>
    </source>
</reference>
<reference evidence="1 2" key="2">
    <citation type="journal article" date="2017" name="Int. J. Syst. Evol. Microbiol.">
        <title>Mycobacterium stephanolepidis sp. nov., a rapidly growing species related to Mycobacterium chelonae, isolated from marine teleost fish, Stephanolepis cirrhifer.</title>
        <authorList>
            <person name="Fukano H."/>
            <person name="Wada S."/>
            <person name="Kurata O."/>
            <person name="Katayama K."/>
            <person name="Fujiwara N."/>
            <person name="Hoshino Y."/>
        </authorList>
    </citation>
    <scope>NUCLEOTIDE SEQUENCE [LARGE SCALE GENOMIC DNA]</scope>
    <source>
        <strain evidence="1 2">NJB0901</strain>
    </source>
</reference>
<evidence type="ECO:0000313" key="2">
    <source>
        <dbReference type="Proteomes" id="UP000217954"/>
    </source>
</evidence>
<dbReference type="OrthoDB" id="4763730at2"/>
<dbReference type="AlphaFoldDB" id="A0A1Z4F2A4"/>
<accession>A0A1Z4F2A4</accession>
<sequence length="65" mass="6728">MSVRSIPLQDSVSVGTLVRAAALFGRKLPASSGSRRAAGTVSARHLLDAISHSDKHIGDLYVGGL</sequence>
<evidence type="ECO:0000313" key="1">
    <source>
        <dbReference type="EMBL" id="BAX99340.1"/>
    </source>
</evidence>
<name>A0A1Z4F2A4_9MYCO</name>
<proteinExistence type="predicted"/>